<reference evidence="1" key="3">
    <citation type="submission" date="2018-07" db="EMBL/GenBank/DDBJ databases">
        <title>WGS assembly of Glycine max.</title>
        <authorList>
            <person name="Schmutz J."/>
            <person name="Cannon S."/>
            <person name="Schlueter J."/>
            <person name="Ma J."/>
            <person name="Mitros T."/>
            <person name="Nelson W."/>
            <person name="Hyten D."/>
            <person name="Song Q."/>
            <person name="Thelen J."/>
            <person name="Cheng J."/>
            <person name="Xu D."/>
            <person name="Hellsten U."/>
            <person name="May G."/>
            <person name="Yu Y."/>
            <person name="Sakurai T."/>
            <person name="Umezawa T."/>
            <person name="Bhattacharyya M."/>
            <person name="Sandhu D."/>
            <person name="Valliyodan B."/>
            <person name="Lindquist E."/>
            <person name="Peto M."/>
            <person name="Grant D."/>
            <person name="Shu S."/>
            <person name="Goodstein D."/>
            <person name="Barry K."/>
            <person name="Futrell-Griggs M."/>
            <person name="Abernathy B."/>
            <person name="Du J."/>
            <person name="Tian Z."/>
            <person name="Zhu L."/>
            <person name="Gill N."/>
            <person name="Joshi T."/>
            <person name="Libault M."/>
            <person name="Sethuraman A."/>
            <person name="Zhang X."/>
            <person name="Shinozaki K."/>
            <person name="Nguyen H."/>
            <person name="Wing R."/>
            <person name="Cregan P."/>
            <person name="Specht J."/>
            <person name="Grimwood J."/>
            <person name="Rokhsar D."/>
            <person name="Stacey G."/>
            <person name="Shoemaker R."/>
            <person name="Jackson S."/>
        </authorList>
    </citation>
    <scope>NUCLEOTIDE SEQUENCE</scope>
    <source>
        <tissue evidence="1">Callus</tissue>
    </source>
</reference>
<dbReference type="Gramene" id="KRH38492">
    <property type="protein sequence ID" value="KRH38492"/>
    <property type="gene ID" value="GLYMA_09G139500"/>
</dbReference>
<evidence type="ECO:0000313" key="1">
    <source>
        <dbReference type="EMBL" id="KRH38492.1"/>
    </source>
</evidence>
<reference evidence="2" key="2">
    <citation type="submission" date="2018-02" db="UniProtKB">
        <authorList>
            <consortium name="EnsemblPlants"/>
        </authorList>
    </citation>
    <scope>IDENTIFICATION</scope>
    <source>
        <strain evidence="2">Williams 82</strain>
    </source>
</reference>
<evidence type="ECO:0000313" key="2">
    <source>
        <dbReference type="EnsemblPlants" id="KRH38492"/>
    </source>
</evidence>
<accession>A0A0R0I879</accession>
<protein>
    <submittedName>
        <fullName evidence="1 2">Uncharacterized protein</fullName>
    </submittedName>
</protein>
<name>A0A0R0I879_SOYBN</name>
<reference evidence="1 2" key="1">
    <citation type="journal article" date="2010" name="Nature">
        <title>Genome sequence of the palaeopolyploid soybean.</title>
        <authorList>
            <person name="Schmutz J."/>
            <person name="Cannon S.B."/>
            <person name="Schlueter J."/>
            <person name="Ma J."/>
            <person name="Mitros T."/>
            <person name="Nelson W."/>
            <person name="Hyten D.L."/>
            <person name="Song Q."/>
            <person name="Thelen J.J."/>
            <person name="Cheng J."/>
            <person name="Xu D."/>
            <person name="Hellsten U."/>
            <person name="May G.D."/>
            <person name="Yu Y."/>
            <person name="Sakurai T."/>
            <person name="Umezawa T."/>
            <person name="Bhattacharyya M.K."/>
            <person name="Sandhu D."/>
            <person name="Valliyodan B."/>
            <person name="Lindquist E."/>
            <person name="Peto M."/>
            <person name="Grant D."/>
            <person name="Shu S."/>
            <person name="Goodstein D."/>
            <person name="Barry K."/>
            <person name="Futrell-Griggs M."/>
            <person name="Abernathy B."/>
            <person name="Du J."/>
            <person name="Tian Z."/>
            <person name="Zhu L."/>
            <person name="Gill N."/>
            <person name="Joshi T."/>
            <person name="Libault M."/>
            <person name="Sethuraman A."/>
            <person name="Zhang X.-C."/>
            <person name="Shinozaki K."/>
            <person name="Nguyen H.T."/>
            <person name="Wing R.A."/>
            <person name="Cregan P."/>
            <person name="Specht J."/>
            <person name="Grimwood J."/>
            <person name="Rokhsar D."/>
            <person name="Stacey G."/>
            <person name="Shoemaker R.C."/>
            <person name="Jackson S.A."/>
        </authorList>
    </citation>
    <scope>NUCLEOTIDE SEQUENCE</scope>
    <source>
        <strain evidence="2">cv. Williams 82</strain>
        <tissue evidence="1">Callus</tissue>
    </source>
</reference>
<dbReference type="EnsemblPlants" id="KRH38492">
    <property type="protein sequence ID" value="KRH38492"/>
    <property type="gene ID" value="GLYMA_09G139500"/>
</dbReference>
<dbReference type="AlphaFoldDB" id="A0A0R0I879"/>
<evidence type="ECO:0000313" key="3">
    <source>
        <dbReference type="Proteomes" id="UP000008827"/>
    </source>
</evidence>
<sequence length="75" mass="9301">MRVKLLLSMIRTMMFMRRFNSKHQSLTRSWKMFMSLRRRGCKCCLKLQKLKIAWTCSSLNHQGNTRMRLWNQYLW</sequence>
<proteinExistence type="predicted"/>
<dbReference type="EMBL" id="CM000842">
    <property type="protein sequence ID" value="KRH38492.1"/>
    <property type="molecule type" value="Genomic_DNA"/>
</dbReference>
<keyword evidence="3" id="KW-1185">Reference proteome</keyword>
<dbReference type="SMR" id="A0A0R0I879"/>
<gene>
    <name evidence="1" type="ORF">GLYMA_09G139500</name>
</gene>
<organism evidence="1">
    <name type="scientific">Glycine max</name>
    <name type="common">Soybean</name>
    <name type="synonym">Glycine hispida</name>
    <dbReference type="NCBI Taxonomy" id="3847"/>
    <lineage>
        <taxon>Eukaryota</taxon>
        <taxon>Viridiplantae</taxon>
        <taxon>Streptophyta</taxon>
        <taxon>Embryophyta</taxon>
        <taxon>Tracheophyta</taxon>
        <taxon>Spermatophyta</taxon>
        <taxon>Magnoliopsida</taxon>
        <taxon>eudicotyledons</taxon>
        <taxon>Gunneridae</taxon>
        <taxon>Pentapetalae</taxon>
        <taxon>rosids</taxon>
        <taxon>fabids</taxon>
        <taxon>Fabales</taxon>
        <taxon>Fabaceae</taxon>
        <taxon>Papilionoideae</taxon>
        <taxon>50 kb inversion clade</taxon>
        <taxon>NPAAA clade</taxon>
        <taxon>indigoferoid/millettioid clade</taxon>
        <taxon>Phaseoleae</taxon>
        <taxon>Glycine</taxon>
        <taxon>Glycine subgen. Soja</taxon>
    </lineage>
</organism>
<dbReference type="Proteomes" id="UP000008827">
    <property type="component" value="Chromosome 9"/>
</dbReference>
<dbReference type="InParanoid" id="A0A0R0I879"/>